<name>A0A150XGQ6_9BACT</name>
<dbReference type="InterPro" id="IPR036942">
    <property type="entry name" value="Beta-barrel_TonB_sf"/>
</dbReference>
<sequence>MFYYTQLNDPVVLTGPTVGGAYAFQNANGDLSSKGLETNMKLTYQDFKLFLNYALIDTELGYNNELQKPLTAKHNIGAVLVYEEHGKWRIGLESYYTGKQFRSDYTETDDYWIVGFMALRKFKNISLYLNFENFSDTRQSRFENINLSNAMNPEALEVWAPMDGFIMNGGIILEF</sequence>
<comment type="subcellular location">
    <subcellularLocation>
        <location evidence="1">Cell outer membrane</location>
    </subcellularLocation>
</comment>
<protein>
    <recommendedName>
        <fullName evidence="4">TonB-dependent receptor-like beta-barrel domain-containing protein</fullName>
    </recommendedName>
</protein>
<evidence type="ECO:0000256" key="3">
    <source>
        <dbReference type="ARBA" id="ARBA00023237"/>
    </source>
</evidence>
<evidence type="ECO:0000313" key="6">
    <source>
        <dbReference type="Proteomes" id="UP000075606"/>
    </source>
</evidence>
<keyword evidence="6" id="KW-1185">Reference proteome</keyword>
<dbReference type="RefSeq" id="WP_068216750.1">
    <property type="nucleotide sequence ID" value="NZ_LRPC01000001.1"/>
</dbReference>
<evidence type="ECO:0000256" key="1">
    <source>
        <dbReference type="ARBA" id="ARBA00004442"/>
    </source>
</evidence>
<dbReference type="EMBL" id="LRPC01000001">
    <property type="protein sequence ID" value="KYG77901.1"/>
    <property type="molecule type" value="Genomic_DNA"/>
</dbReference>
<dbReference type="Pfam" id="PF00593">
    <property type="entry name" value="TonB_dep_Rec_b-barrel"/>
    <property type="match status" value="1"/>
</dbReference>
<dbReference type="OrthoDB" id="1109239at2"/>
<dbReference type="SUPFAM" id="SSF56935">
    <property type="entry name" value="Porins"/>
    <property type="match status" value="1"/>
</dbReference>
<dbReference type="Gene3D" id="2.40.170.20">
    <property type="entry name" value="TonB-dependent receptor, beta-barrel domain"/>
    <property type="match status" value="1"/>
</dbReference>
<dbReference type="GO" id="GO:0009279">
    <property type="term" value="C:cell outer membrane"/>
    <property type="evidence" value="ECO:0007669"/>
    <property type="project" value="UniProtKB-SubCell"/>
</dbReference>
<accession>A0A150XGQ6</accession>
<keyword evidence="3" id="KW-0998">Cell outer membrane</keyword>
<dbReference type="STRING" id="333140.AWW68_03800"/>
<dbReference type="Proteomes" id="UP000075606">
    <property type="component" value="Unassembled WGS sequence"/>
</dbReference>
<organism evidence="5 6">
    <name type="scientific">Roseivirga spongicola</name>
    <dbReference type="NCBI Taxonomy" id="333140"/>
    <lineage>
        <taxon>Bacteria</taxon>
        <taxon>Pseudomonadati</taxon>
        <taxon>Bacteroidota</taxon>
        <taxon>Cytophagia</taxon>
        <taxon>Cytophagales</taxon>
        <taxon>Roseivirgaceae</taxon>
        <taxon>Roseivirga</taxon>
    </lineage>
</organism>
<evidence type="ECO:0000259" key="4">
    <source>
        <dbReference type="Pfam" id="PF00593"/>
    </source>
</evidence>
<keyword evidence="2" id="KW-0472">Membrane</keyword>
<comment type="caution">
    <text evidence="5">The sequence shown here is derived from an EMBL/GenBank/DDBJ whole genome shotgun (WGS) entry which is preliminary data.</text>
</comment>
<evidence type="ECO:0000256" key="2">
    <source>
        <dbReference type="ARBA" id="ARBA00023136"/>
    </source>
</evidence>
<proteinExistence type="predicted"/>
<evidence type="ECO:0000313" key="5">
    <source>
        <dbReference type="EMBL" id="KYG77901.1"/>
    </source>
</evidence>
<feature type="domain" description="TonB-dependent receptor-like beta-barrel" evidence="4">
    <location>
        <begin position="3"/>
        <end position="133"/>
    </location>
</feature>
<dbReference type="AlphaFoldDB" id="A0A150XGQ6"/>
<dbReference type="InterPro" id="IPR000531">
    <property type="entry name" value="Beta-barrel_TonB"/>
</dbReference>
<gene>
    <name evidence="5" type="ORF">AWW68_03800</name>
</gene>
<reference evidence="5 6" key="1">
    <citation type="submission" date="2016-01" db="EMBL/GenBank/DDBJ databases">
        <title>Genome sequencing of Roseivirga spongicola UST030701-084.</title>
        <authorList>
            <person name="Selvaratnam C."/>
            <person name="Thevarajoo S."/>
            <person name="Goh K.M."/>
            <person name="Ee R."/>
            <person name="Chan K.-G."/>
            <person name="Chong C.S."/>
        </authorList>
    </citation>
    <scope>NUCLEOTIDE SEQUENCE [LARGE SCALE GENOMIC DNA]</scope>
    <source>
        <strain evidence="5 6">UST030701-084</strain>
    </source>
</reference>